<keyword evidence="12" id="KW-0511">Multifunctional enzyme</keyword>
<dbReference type="Proteomes" id="UP000306575">
    <property type="component" value="Unassembled WGS sequence"/>
</dbReference>
<keyword evidence="4" id="KW-0276">Fatty acid metabolism</keyword>
<dbReference type="PANTHER" id="PTHR23309:SF51">
    <property type="entry name" value="3-HYDROXYACYL-COA DEHYDROGENASE-RELATED"/>
    <property type="match status" value="1"/>
</dbReference>
<comment type="pathway">
    <text evidence="2">Lipid metabolism; fatty acid beta-oxidation.</text>
</comment>
<dbReference type="PANTHER" id="PTHR23309">
    <property type="entry name" value="3-HYDROXYACYL-COA DEHYROGENASE"/>
    <property type="match status" value="1"/>
</dbReference>
<protein>
    <submittedName>
        <fullName evidence="17">3-hydroxyacyl-CoA dehydrogenase</fullName>
    </submittedName>
</protein>
<dbReference type="GO" id="GO:0006635">
    <property type="term" value="P:fatty acid beta-oxidation"/>
    <property type="evidence" value="ECO:0007669"/>
    <property type="project" value="UniProtKB-UniPathway"/>
</dbReference>
<dbReference type="InterPro" id="IPR029045">
    <property type="entry name" value="ClpP/crotonase-like_dom_sf"/>
</dbReference>
<evidence type="ECO:0000256" key="1">
    <source>
        <dbReference type="ARBA" id="ARBA00004275"/>
    </source>
</evidence>
<keyword evidence="5" id="KW-0442">Lipid degradation</keyword>
<evidence type="ECO:0000256" key="9">
    <source>
        <dbReference type="ARBA" id="ARBA00023140"/>
    </source>
</evidence>
<dbReference type="AlphaFoldDB" id="A0A4U7N9M0"/>
<dbReference type="Pfam" id="PF00378">
    <property type="entry name" value="ECH_1"/>
    <property type="match status" value="1"/>
</dbReference>
<comment type="catalytic activity">
    <reaction evidence="13">
        <text>a (3S)-3-hydroxyacyl-CoA + NAD(+) = a 3-oxoacyl-CoA + NADH + H(+)</text>
        <dbReference type="Rhea" id="RHEA:22432"/>
        <dbReference type="ChEBI" id="CHEBI:15378"/>
        <dbReference type="ChEBI" id="CHEBI:57318"/>
        <dbReference type="ChEBI" id="CHEBI:57540"/>
        <dbReference type="ChEBI" id="CHEBI:57945"/>
        <dbReference type="ChEBI" id="CHEBI:90726"/>
        <dbReference type="EC" id="1.1.1.35"/>
    </reaction>
</comment>
<feature type="domain" description="3-hydroxyacyl-CoA dehydrogenase C-terminal" evidence="15">
    <location>
        <begin position="476"/>
        <end position="568"/>
    </location>
</feature>
<evidence type="ECO:0000259" key="16">
    <source>
        <dbReference type="Pfam" id="PF02737"/>
    </source>
</evidence>
<name>A0A4U7N9M0_9RHOB</name>
<dbReference type="EMBL" id="SULI01000005">
    <property type="protein sequence ID" value="TKZ21344.1"/>
    <property type="molecule type" value="Genomic_DNA"/>
</dbReference>
<evidence type="ECO:0000256" key="11">
    <source>
        <dbReference type="ARBA" id="ARBA00023239"/>
    </source>
</evidence>
<evidence type="ECO:0000256" key="14">
    <source>
        <dbReference type="RuleBase" id="RU003707"/>
    </source>
</evidence>
<dbReference type="Gene3D" id="3.90.226.10">
    <property type="entry name" value="2-enoyl-CoA Hydratase, Chain A, domain 1"/>
    <property type="match status" value="1"/>
</dbReference>
<sequence length="694" mass="74614">MADILKYEVIDGVAVLTLGNPPLNALGAHVREQLIAGLKRACGDTGVRAIVLIGAGGTFFSGPDVEDIEQTPSDIPLSWVCQQIEDCVKPVVAAIQGTALGGGFELALAAHYRVVHHMARIGFPDVMLGLIPNAGGTQRAPRLVGAQVVLDMMLSGRPAVANAQQVAGFFDVVTQDNIRDAALNFARDVIRSGAKPRRTRDAVQGFSRSSKYLSETSSRKKALHRRPERAPKEIVRCVEAAELLPFSVGLEFEKAAYDTCLASDQSKALRHAFIAERMAAKFPELRGVSAYPLEQIGVVGGGGLGAGLVMACLSAGFEVILVEQNSASLARAHTRLSQLMDRKEQSGRLDVEKRGQMMRRFGADTDYVSLAHADIILDTTPETLDQKRNVCAQLDAIIKDTAVIAVCTSHLDIDRVASASDAPESVIGLNVVMPGQVARLAEVVVGQATDVRTVATMVALVHKLGKIPVRSEVADGFIASQLLDALQTAAEWLVQHGASPYEVDKAMHAYGLVLGPFQILDLVGLDRHARSMGGHQGGDQAANAFPVSDALCAAGRLGQKTRSGYYHYPNGGHGEADVTVLETIDQLRDQYRWPSRELTHDDIQRRCLAALVNTGARLVREGIATRASDIDVVMLHGFAFPRRRGGPMMSANLEGLLHIRKDLTAFSTDNAALWSPDPAFDELIKNGLDFRSLA</sequence>
<evidence type="ECO:0000256" key="3">
    <source>
        <dbReference type="ARBA" id="ARBA00008750"/>
    </source>
</evidence>
<dbReference type="Gene3D" id="3.40.50.720">
    <property type="entry name" value="NAD(P)-binding Rossmann-like Domain"/>
    <property type="match status" value="1"/>
</dbReference>
<evidence type="ECO:0000256" key="7">
    <source>
        <dbReference type="ARBA" id="ARBA00023027"/>
    </source>
</evidence>
<dbReference type="PROSITE" id="PS00166">
    <property type="entry name" value="ENOYL_COA_HYDRATASE"/>
    <property type="match status" value="1"/>
</dbReference>
<keyword evidence="11" id="KW-0456">Lyase</keyword>
<dbReference type="InterPro" id="IPR006176">
    <property type="entry name" value="3-OHacyl-CoA_DH_NAD-bd"/>
</dbReference>
<reference evidence="17 18" key="1">
    <citation type="submission" date="2019-04" db="EMBL/GenBank/DDBJ databases">
        <title>Genome sequence of Pelagicola litoralis CL-ES2.</title>
        <authorList>
            <person name="Cao J."/>
        </authorList>
    </citation>
    <scope>NUCLEOTIDE SEQUENCE [LARGE SCALE GENOMIC DNA]</scope>
    <source>
        <strain evidence="17 18">CL-ES2</strain>
    </source>
</reference>
<proteinExistence type="inferred from homology"/>
<keyword evidence="6" id="KW-0560">Oxidoreductase</keyword>
<dbReference type="RefSeq" id="WP_138015547.1">
    <property type="nucleotide sequence ID" value="NZ_SULI01000005.1"/>
</dbReference>
<comment type="similarity">
    <text evidence="3">In the N-terminal section; belongs to the enoyl-CoA hydratase/isomerase family.</text>
</comment>
<dbReference type="GO" id="GO:0004300">
    <property type="term" value="F:enoyl-CoA hydratase activity"/>
    <property type="evidence" value="ECO:0007669"/>
    <property type="project" value="UniProtKB-ARBA"/>
</dbReference>
<keyword evidence="9" id="KW-0576">Peroxisome</keyword>
<comment type="caution">
    <text evidence="17">The sequence shown here is derived from an EMBL/GenBank/DDBJ whole genome shotgun (WGS) entry which is preliminary data.</text>
</comment>
<evidence type="ECO:0000259" key="15">
    <source>
        <dbReference type="Pfam" id="PF00725"/>
    </source>
</evidence>
<dbReference type="GO" id="GO:0003857">
    <property type="term" value="F:(3S)-3-hydroxyacyl-CoA dehydrogenase (NAD+) activity"/>
    <property type="evidence" value="ECO:0007669"/>
    <property type="project" value="UniProtKB-EC"/>
</dbReference>
<evidence type="ECO:0000256" key="12">
    <source>
        <dbReference type="ARBA" id="ARBA00023268"/>
    </source>
</evidence>
<dbReference type="InterPro" id="IPR036291">
    <property type="entry name" value="NAD(P)-bd_dom_sf"/>
</dbReference>
<dbReference type="UniPathway" id="UPA00659"/>
<comment type="subcellular location">
    <subcellularLocation>
        <location evidence="1">Peroxisome</location>
    </subcellularLocation>
</comment>
<keyword evidence="8" id="KW-0443">Lipid metabolism</keyword>
<dbReference type="InterPro" id="IPR006108">
    <property type="entry name" value="3HC_DH_C"/>
</dbReference>
<dbReference type="InterPro" id="IPR018376">
    <property type="entry name" value="Enoyl-CoA_hyd/isom_CS"/>
</dbReference>
<evidence type="ECO:0000313" key="17">
    <source>
        <dbReference type="EMBL" id="TKZ21344.1"/>
    </source>
</evidence>
<dbReference type="SUPFAM" id="SSF51735">
    <property type="entry name" value="NAD(P)-binding Rossmann-fold domains"/>
    <property type="match status" value="1"/>
</dbReference>
<dbReference type="Pfam" id="PF00725">
    <property type="entry name" value="3HCDH"/>
    <property type="match status" value="1"/>
</dbReference>
<evidence type="ECO:0000313" key="18">
    <source>
        <dbReference type="Proteomes" id="UP000306575"/>
    </source>
</evidence>
<dbReference type="GO" id="GO:0016853">
    <property type="term" value="F:isomerase activity"/>
    <property type="evidence" value="ECO:0007669"/>
    <property type="project" value="UniProtKB-KW"/>
</dbReference>
<evidence type="ECO:0000256" key="8">
    <source>
        <dbReference type="ARBA" id="ARBA00023098"/>
    </source>
</evidence>
<dbReference type="Pfam" id="PF02737">
    <property type="entry name" value="3HCDH_N"/>
    <property type="match status" value="1"/>
</dbReference>
<accession>A0A4U7N9M0</accession>
<keyword evidence="18" id="KW-1185">Reference proteome</keyword>
<evidence type="ECO:0000256" key="2">
    <source>
        <dbReference type="ARBA" id="ARBA00005005"/>
    </source>
</evidence>
<keyword evidence="7" id="KW-0520">NAD</keyword>
<dbReference type="SUPFAM" id="SSF52096">
    <property type="entry name" value="ClpP/crotonase"/>
    <property type="match status" value="1"/>
</dbReference>
<evidence type="ECO:0000256" key="10">
    <source>
        <dbReference type="ARBA" id="ARBA00023235"/>
    </source>
</evidence>
<gene>
    <name evidence="17" type="ORF">FAP39_06280</name>
</gene>
<comment type="similarity">
    <text evidence="14">Belongs to the enoyl-CoA hydratase/isomerase family.</text>
</comment>
<evidence type="ECO:0000256" key="4">
    <source>
        <dbReference type="ARBA" id="ARBA00022832"/>
    </source>
</evidence>
<evidence type="ECO:0000256" key="6">
    <source>
        <dbReference type="ARBA" id="ARBA00023002"/>
    </source>
</evidence>
<organism evidence="17 18">
    <name type="scientific">Shimia litoralis</name>
    <dbReference type="NCBI Taxonomy" id="420403"/>
    <lineage>
        <taxon>Bacteria</taxon>
        <taxon>Pseudomonadati</taxon>
        <taxon>Pseudomonadota</taxon>
        <taxon>Alphaproteobacteria</taxon>
        <taxon>Rhodobacterales</taxon>
        <taxon>Roseobacteraceae</taxon>
    </lineage>
</organism>
<evidence type="ECO:0000256" key="13">
    <source>
        <dbReference type="ARBA" id="ARBA00049556"/>
    </source>
</evidence>
<dbReference type="InterPro" id="IPR008927">
    <property type="entry name" value="6-PGluconate_DH-like_C_sf"/>
</dbReference>
<dbReference type="GO" id="GO:0070403">
    <property type="term" value="F:NAD+ binding"/>
    <property type="evidence" value="ECO:0007669"/>
    <property type="project" value="InterPro"/>
</dbReference>
<keyword evidence="10" id="KW-0413">Isomerase</keyword>
<feature type="domain" description="3-hydroxyacyl-CoA dehydrogenase NAD binding" evidence="16">
    <location>
        <begin position="295"/>
        <end position="471"/>
    </location>
</feature>
<dbReference type="OrthoDB" id="9771883at2"/>
<dbReference type="Gene3D" id="1.10.1040.50">
    <property type="match status" value="1"/>
</dbReference>
<dbReference type="CDD" id="cd06558">
    <property type="entry name" value="crotonase-like"/>
    <property type="match status" value="1"/>
</dbReference>
<evidence type="ECO:0000256" key="5">
    <source>
        <dbReference type="ARBA" id="ARBA00022963"/>
    </source>
</evidence>
<dbReference type="InterPro" id="IPR001753">
    <property type="entry name" value="Enoyl-CoA_hydra/iso"/>
</dbReference>
<dbReference type="SUPFAM" id="SSF48179">
    <property type="entry name" value="6-phosphogluconate dehydrogenase C-terminal domain-like"/>
    <property type="match status" value="2"/>
</dbReference>